<organism evidence="14 15">
    <name type="scientific">Dillenia turbinata</name>
    <dbReference type="NCBI Taxonomy" id="194707"/>
    <lineage>
        <taxon>Eukaryota</taxon>
        <taxon>Viridiplantae</taxon>
        <taxon>Streptophyta</taxon>
        <taxon>Embryophyta</taxon>
        <taxon>Tracheophyta</taxon>
        <taxon>Spermatophyta</taxon>
        <taxon>Magnoliopsida</taxon>
        <taxon>eudicotyledons</taxon>
        <taxon>Gunneridae</taxon>
        <taxon>Pentapetalae</taxon>
        <taxon>Dilleniales</taxon>
        <taxon>Dilleniaceae</taxon>
        <taxon>Dillenia</taxon>
    </lineage>
</organism>
<evidence type="ECO:0000256" key="5">
    <source>
        <dbReference type="ARBA" id="ARBA00022837"/>
    </source>
</evidence>
<keyword evidence="6 10" id="KW-1133">Transmembrane helix</keyword>
<reference evidence="14 15" key="1">
    <citation type="submission" date="2023-12" db="EMBL/GenBank/DDBJ databases">
        <title>A high-quality genome assembly for Dillenia turbinata (Dilleniales).</title>
        <authorList>
            <person name="Chanderbali A."/>
        </authorList>
    </citation>
    <scope>NUCLEOTIDE SEQUENCE [LARGE SCALE GENOMIC DNA]</scope>
    <source>
        <strain evidence="14">LSX21</strain>
        <tissue evidence="14">Leaf</tissue>
    </source>
</reference>
<evidence type="ECO:0000256" key="3">
    <source>
        <dbReference type="ARBA" id="ARBA00022448"/>
    </source>
</evidence>
<evidence type="ECO:0000256" key="1">
    <source>
        <dbReference type="ARBA" id="ARBA00004141"/>
    </source>
</evidence>
<evidence type="ECO:0000256" key="9">
    <source>
        <dbReference type="ARBA" id="ARBA00023303"/>
    </source>
</evidence>
<gene>
    <name evidence="14" type="ORF">RJ641_001769</name>
</gene>
<evidence type="ECO:0000313" key="14">
    <source>
        <dbReference type="EMBL" id="KAK6932145.1"/>
    </source>
</evidence>
<proteinExistence type="inferred from homology"/>
<keyword evidence="7" id="KW-0406">Ion transport</keyword>
<dbReference type="PANTHER" id="PTHR13018:SF100">
    <property type="entry name" value="CSC1-LIKE PROTEIN ERD4"/>
    <property type="match status" value="1"/>
</dbReference>
<dbReference type="InterPro" id="IPR027815">
    <property type="entry name" value="CSC1/OSCA1-like_cyt"/>
</dbReference>
<feature type="transmembrane region" description="Helical" evidence="10">
    <location>
        <begin position="553"/>
        <end position="584"/>
    </location>
</feature>
<feature type="domain" description="CSC1/OSCA1-like N-terminal transmembrane" evidence="12">
    <location>
        <begin position="42"/>
        <end position="155"/>
    </location>
</feature>
<evidence type="ECO:0000256" key="7">
    <source>
        <dbReference type="ARBA" id="ARBA00023065"/>
    </source>
</evidence>
<keyword evidence="9" id="KW-0407">Ion channel</keyword>
<feature type="domain" description="CSC1/OSCA1-like cytosolic" evidence="13">
    <location>
        <begin position="177"/>
        <end position="343"/>
    </location>
</feature>
<dbReference type="InterPro" id="IPR045122">
    <property type="entry name" value="Csc1-like"/>
</dbReference>
<dbReference type="Pfam" id="PF14703">
    <property type="entry name" value="PHM7_cyt"/>
    <property type="match status" value="1"/>
</dbReference>
<evidence type="ECO:0000313" key="15">
    <source>
        <dbReference type="Proteomes" id="UP001370490"/>
    </source>
</evidence>
<evidence type="ECO:0000259" key="11">
    <source>
        <dbReference type="Pfam" id="PF02714"/>
    </source>
</evidence>
<dbReference type="Pfam" id="PF02714">
    <property type="entry name" value="RSN1_7TM"/>
    <property type="match status" value="1"/>
</dbReference>
<name>A0AAN8ZEU3_9MAGN</name>
<dbReference type="AlphaFoldDB" id="A0AAN8ZEU3"/>
<dbReference type="Proteomes" id="UP001370490">
    <property type="component" value="Unassembled WGS sequence"/>
</dbReference>
<evidence type="ECO:0000256" key="2">
    <source>
        <dbReference type="ARBA" id="ARBA00007779"/>
    </source>
</evidence>
<comment type="caution">
    <text evidence="14">The sequence shown here is derived from an EMBL/GenBank/DDBJ whole genome shotgun (WGS) entry which is preliminary data.</text>
</comment>
<comment type="similarity">
    <text evidence="2">Belongs to the CSC1 (TC 1.A.17) family.</text>
</comment>
<evidence type="ECO:0000256" key="10">
    <source>
        <dbReference type="SAM" id="Phobius"/>
    </source>
</evidence>
<protein>
    <submittedName>
        <fullName evidence="14">CSC1/OSCA1-like, N-terminal transmembrane domain</fullName>
    </submittedName>
</protein>
<feature type="transmembrane region" description="Helical" evidence="10">
    <location>
        <begin position="631"/>
        <end position="650"/>
    </location>
</feature>
<dbReference type="GO" id="GO:0005886">
    <property type="term" value="C:plasma membrane"/>
    <property type="evidence" value="ECO:0007669"/>
    <property type="project" value="TreeGrafter"/>
</dbReference>
<feature type="transmembrane region" description="Helical" evidence="10">
    <location>
        <begin position="356"/>
        <end position="382"/>
    </location>
</feature>
<dbReference type="GO" id="GO:0005227">
    <property type="term" value="F:calcium-activated cation channel activity"/>
    <property type="evidence" value="ECO:0007669"/>
    <property type="project" value="InterPro"/>
</dbReference>
<comment type="subcellular location">
    <subcellularLocation>
        <location evidence="1">Membrane</location>
        <topology evidence="1">Multi-pass membrane protein</topology>
    </subcellularLocation>
</comment>
<evidence type="ECO:0000256" key="4">
    <source>
        <dbReference type="ARBA" id="ARBA00022692"/>
    </source>
</evidence>
<feature type="transmembrane region" description="Helical" evidence="10">
    <location>
        <begin position="605"/>
        <end position="625"/>
    </location>
</feature>
<feature type="transmembrane region" description="Helical" evidence="10">
    <location>
        <begin position="448"/>
        <end position="468"/>
    </location>
</feature>
<evidence type="ECO:0000259" key="12">
    <source>
        <dbReference type="Pfam" id="PF13967"/>
    </source>
</evidence>
<keyword evidence="3" id="KW-0813">Transport</keyword>
<dbReference type="InterPro" id="IPR032880">
    <property type="entry name" value="CSC1/OSCA1-like_N"/>
</dbReference>
<keyword evidence="5" id="KW-0106">Calcium</keyword>
<accession>A0AAN8ZEU3</accession>
<dbReference type="PANTHER" id="PTHR13018">
    <property type="entry name" value="PROBABLE MEMBRANE PROTEIN DUF221-RELATED"/>
    <property type="match status" value="1"/>
</dbReference>
<evidence type="ECO:0000259" key="13">
    <source>
        <dbReference type="Pfam" id="PF14703"/>
    </source>
</evidence>
<dbReference type="EMBL" id="JBAMMX010000010">
    <property type="protein sequence ID" value="KAK6932145.1"/>
    <property type="molecule type" value="Genomic_DNA"/>
</dbReference>
<evidence type="ECO:0000256" key="8">
    <source>
        <dbReference type="ARBA" id="ARBA00023136"/>
    </source>
</evidence>
<dbReference type="Pfam" id="PF13967">
    <property type="entry name" value="RSN1_TM"/>
    <property type="match status" value="1"/>
</dbReference>
<feature type="transmembrane region" description="Helical" evidence="10">
    <location>
        <begin position="135"/>
        <end position="154"/>
    </location>
</feature>
<dbReference type="InterPro" id="IPR003864">
    <property type="entry name" value="CSC1/OSCA1-like_7TM"/>
</dbReference>
<feature type="transmembrane region" description="Helical" evidence="10">
    <location>
        <begin position="403"/>
        <end position="428"/>
    </location>
</feature>
<keyword evidence="4 10" id="KW-0812">Transmembrane</keyword>
<sequence length="720" mass="81518">MDFSSFLTSLATSFIIFVETREQRNLLSESDSERVGSLGRGLRTRNPCAWIKEALTSSEQDVISMSGVDTAVYFVYLSTVLGILVLASVLLLPVLLPVAATDDNVKLQSQSTSNGTFNDLDKLSMGNITEKSSRLWAFLLATYWISLVVYYLLWKAYKHVSALRATALMSPEVRVEQFAVLVRDIPPPLEGQTRKEQVDSYFKAIYPDTFYRSLVITDNKEVNNIWEEMEGYRKKLVRAETVYLESKTNGNPEGTKPTNKTGFLGLLGEKNSIQFYNEKINELIPKLESEQKVTLKEKQQASAIIFFTSRVTAASASQSLHAQLVDTWTVMDAPQPSELLWKNLPINYYERQMRQYVVYVIVALMIFFYMIPIGIISAFTTLENLEKLLPFLKSVLEQKAVRTVLGAYLPQLALIIFLAILPKFLLFLSKTEGIPSESHAVRAASGKYFYFTVFNVFIGVTIGGTLFSSFKTIEKHPSQIVNLLASSLPSNATFFLTYVALKFFVGYGLELSRIVPLIIFHLKKKYLCKTETEVKEAWAPGDLSYATRFPGDMLILTIVLCYSVIAPIILVFGVIYFGLGWLILRNQALKVYVPTYESYGRMWPHMYLRIVATLVLFQLTMFGYFGVKKFVYAPILIPLPILSLIFAFVCHKKFYRAFQSTSLEVAASHLKETPTMDQIFGSYVQPSLSHEKNEDDQFEDALSQVSRSCRCARDDQGSHN</sequence>
<keyword evidence="8 10" id="KW-0472">Membrane</keyword>
<evidence type="ECO:0000256" key="6">
    <source>
        <dbReference type="ARBA" id="ARBA00022989"/>
    </source>
</evidence>
<keyword evidence="15" id="KW-1185">Reference proteome</keyword>
<feature type="domain" description="CSC1/OSCA1-like 7TM region" evidence="11">
    <location>
        <begin position="354"/>
        <end position="625"/>
    </location>
</feature>
<feature type="transmembrane region" description="Helical" evidence="10">
    <location>
        <begin position="73"/>
        <end position="96"/>
    </location>
</feature>